<accession>A0A427YU12</accession>
<keyword evidence="7" id="KW-0832">Ubl conjugation</keyword>
<evidence type="ECO:0000256" key="14">
    <source>
        <dbReference type="SAM" id="MobiDB-lite"/>
    </source>
</evidence>
<feature type="region of interest" description="Disordered" evidence="14">
    <location>
        <begin position="484"/>
        <end position="503"/>
    </location>
</feature>
<keyword evidence="8" id="KW-0007">Acetylation</keyword>
<dbReference type="InterPro" id="IPR008603">
    <property type="entry name" value="DCTN4"/>
</dbReference>
<proteinExistence type="inferred from homology"/>
<evidence type="ECO:0000256" key="2">
    <source>
        <dbReference type="ARBA" id="ARBA00004529"/>
    </source>
</evidence>
<evidence type="ECO:0000256" key="6">
    <source>
        <dbReference type="ARBA" id="ARBA00022553"/>
    </source>
</evidence>
<dbReference type="EMBL" id="RSCD01000002">
    <property type="protein sequence ID" value="RSH94495.1"/>
    <property type="molecule type" value="Genomic_DNA"/>
</dbReference>
<gene>
    <name evidence="15" type="ORF">EHS25_004298</name>
</gene>
<dbReference type="PANTHER" id="PTHR13034">
    <property type="entry name" value="DYNACTIN P62 SUBUNIT"/>
    <property type="match status" value="1"/>
</dbReference>
<dbReference type="STRING" id="1890683.A0A427YU12"/>
<evidence type="ECO:0000256" key="7">
    <source>
        <dbReference type="ARBA" id="ARBA00022843"/>
    </source>
</evidence>
<reference evidence="15 16" key="1">
    <citation type="submission" date="2018-11" db="EMBL/GenBank/DDBJ databases">
        <title>Genome sequence of Saitozyma podzolica DSM 27192.</title>
        <authorList>
            <person name="Aliyu H."/>
            <person name="Gorte O."/>
            <person name="Ochsenreither K."/>
        </authorList>
    </citation>
    <scope>NUCLEOTIDE SEQUENCE [LARGE SCALE GENOMIC DNA]</scope>
    <source>
        <strain evidence="15 16">DSM 27192</strain>
    </source>
</reference>
<dbReference type="OrthoDB" id="283815at2759"/>
<dbReference type="GO" id="GO:0001725">
    <property type="term" value="C:stress fiber"/>
    <property type="evidence" value="ECO:0007669"/>
    <property type="project" value="UniProtKB-SubCell"/>
</dbReference>
<feature type="region of interest" description="Disordered" evidence="14">
    <location>
        <begin position="440"/>
        <end position="476"/>
    </location>
</feature>
<evidence type="ECO:0000256" key="9">
    <source>
        <dbReference type="ARBA" id="ARBA00023054"/>
    </source>
</evidence>
<evidence type="ECO:0000313" key="16">
    <source>
        <dbReference type="Proteomes" id="UP000279259"/>
    </source>
</evidence>
<protein>
    <recommendedName>
        <fullName evidence="12">Dynactin subunit 4</fullName>
    </recommendedName>
</protein>
<evidence type="ECO:0000256" key="4">
    <source>
        <dbReference type="ARBA" id="ARBA00022490"/>
    </source>
</evidence>
<dbReference type="Proteomes" id="UP000279259">
    <property type="component" value="Unassembled WGS sequence"/>
</dbReference>
<evidence type="ECO:0000256" key="1">
    <source>
        <dbReference type="ARBA" id="ARBA00004300"/>
    </source>
</evidence>
<comment type="similarity">
    <text evidence="11">Belongs to the dynactin subunit 4 family.</text>
</comment>
<dbReference type="AlphaFoldDB" id="A0A427YU12"/>
<comment type="caution">
    <text evidence="15">The sequence shown here is derived from an EMBL/GenBank/DDBJ whole genome shotgun (WGS) entry which is preliminary data.</text>
</comment>
<keyword evidence="6" id="KW-0597">Phosphoprotein</keyword>
<keyword evidence="5" id="KW-1017">Isopeptide bond</keyword>
<dbReference type="PANTHER" id="PTHR13034:SF2">
    <property type="entry name" value="DYNACTIN SUBUNIT 4"/>
    <property type="match status" value="1"/>
</dbReference>
<dbReference type="GO" id="GO:0005869">
    <property type="term" value="C:dynactin complex"/>
    <property type="evidence" value="ECO:0007669"/>
    <property type="project" value="InterPro"/>
</dbReference>
<feature type="region of interest" description="Disordered" evidence="14">
    <location>
        <begin position="343"/>
        <end position="372"/>
    </location>
</feature>
<evidence type="ECO:0000313" key="15">
    <source>
        <dbReference type="EMBL" id="RSH94495.1"/>
    </source>
</evidence>
<evidence type="ECO:0000256" key="3">
    <source>
        <dbReference type="ARBA" id="ARBA00004657"/>
    </source>
</evidence>
<dbReference type="Pfam" id="PF05502">
    <property type="entry name" value="Dynactin_p62"/>
    <property type="match status" value="2"/>
</dbReference>
<comment type="subcellular location">
    <subcellularLocation>
        <location evidence="1">Cytoplasm</location>
        <location evidence="1">Cytoskeleton</location>
        <location evidence="1">Microtubule organizing center</location>
        <location evidence="1">Centrosome</location>
    </subcellularLocation>
    <subcellularLocation>
        <location evidence="2">Cytoplasm</location>
        <location evidence="2">Cytoskeleton</location>
        <location evidence="2">Stress fiber</location>
    </subcellularLocation>
    <subcellularLocation>
        <location evidence="3">Cytoplasm</location>
        <location evidence="3">Myofibril</location>
    </subcellularLocation>
</comment>
<evidence type="ECO:0000256" key="5">
    <source>
        <dbReference type="ARBA" id="ARBA00022499"/>
    </source>
</evidence>
<comment type="subunit">
    <text evidence="13">Subunit of dynactin, a multiprotein complex part of a tripartite complex with dynein and a adapter, such as BICDL1, BICD2 or HOOK3. The dynactin complex is built around ACTR1A/ACTB filament and consists of an actin-related filament composed of a shoulder domain, a pointed end and a barbed end. Its length is defined by its flexible shoulder domain. The soulder is composed of 2 DCTN1 subunits, 4 DCTN2 and 2 DCTN3. The 4 DCNT2 (via N-terminus) bind the ACTR1A filament and act as molecular rulers to determine the length. The pointed end is important for binding dynein-dynactin cargo adapters. Consists of 4 subunits: ACTR10, DCNT4, DCTN5 and DCTN6. The barbed end is composed of a CAPZA1:CAPZB heterodimers, which binds ACTR1A/ACTB filament and dynactin and stabilizes dynactin. Interacts with ATP7B, but not ATP7A, in a copper-dependent manner. Interacts with ANK2; this interaction is required for localization at costameres. Interacts with N4BP2L1.</text>
</comment>
<evidence type="ECO:0000256" key="8">
    <source>
        <dbReference type="ARBA" id="ARBA00022990"/>
    </source>
</evidence>
<keyword evidence="16" id="KW-1185">Reference proteome</keyword>
<name>A0A427YU12_9TREE</name>
<keyword evidence="4" id="KW-0963">Cytoplasm</keyword>
<keyword evidence="10" id="KW-0206">Cytoskeleton</keyword>
<feature type="compositionally biased region" description="Acidic residues" evidence="14">
    <location>
        <begin position="440"/>
        <end position="456"/>
    </location>
</feature>
<feature type="compositionally biased region" description="Basic and acidic residues" evidence="14">
    <location>
        <begin position="490"/>
        <end position="503"/>
    </location>
</feature>
<organism evidence="15 16">
    <name type="scientific">Saitozyma podzolica</name>
    <dbReference type="NCBI Taxonomy" id="1890683"/>
    <lineage>
        <taxon>Eukaryota</taxon>
        <taxon>Fungi</taxon>
        <taxon>Dikarya</taxon>
        <taxon>Basidiomycota</taxon>
        <taxon>Agaricomycotina</taxon>
        <taxon>Tremellomycetes</taxon>
        <taxon>Tremellales</taxon>
        <taxon>Trimorphomycetaceae</taxon>
        <taxon>Saitozyma</taxon>
    </lineage>
</organism>
<keyword evidence="9" id="KW-0175">Coiled coil</keyword>
<evidence type="ECO:0000256" key="12">
    <source>
        <dbReference type="ARBA" id="ARBA00034864"/>
    </source>
</evidence>
<evidence type="ECO:0000256" key="11">
    <source>
        <dbReference type="ARBA" id="ARBA00034776"/>
    </source>
</evidence>
<evidence type="ECO:0000256" key="13">
    <source>
        <dbReference type="ARBA" id="ARBA00093507"/>
    </source>
</evidence>
<sequence length="584" mass="63825">MADTTVLYHCPHLDPPHGPLPPELLSSSASLHALPELYFCEECDAVRCNLCVGVEVASYFCPSCLFDVPSANVRADKNRCARSCFSCPQCSSSLQVQAADPPTGEVSSSSGTGPFLLICPGCKWSSREVGWEFEKSSGLAQQLARVHSAAEVVQSEFDSLKDHLETYLTASAPTPAPTSRTRHPTRHISHLTQMAAKALHREIPGMAAASARTRGGRNAVKSAEDRVGWDEMKEYEAKGRCAGLEVDKAVELEELREGEWAGAVAGIEQTWAKSWDGDRRTKALLPQRIPLQTKLTKRCPAPTCRHLLIQPDSKSTRMKIKMVAANYLPAVEIGRRRRRIVPGDASEVPAEDVERRRRERRKTRGAKEEDEVMTDPLRPGEVYYFQLALTNPLYDPIQIRLTHAHAKSSAHTIQNDNAVIHIVTPHFTINALKDAWAYDEEEDEEEADFEGTEASEEATGSIATGSGTGSGTVGRKGARMSLLAGGSVRDNGKERRDGVERKGNVSKVGVEVEVSPQARGLIEFDIEVRYTYRSDEGEEKADEDVGVKDASGAGAGAQGGAEGYKTFTFWVRVNAGKVEPVLVK</sequence>
<evidence type="ECO:0000256" key="10">
    <source>
        <dbReference type="ARBA" id="ARBA00023212"/>
    </source>
</evidence>